<accession>A0A1Q2HQ36</accession>
<dbReference type="RefSeq" id="WP_077540064.1">
    <property type="nucleotide sequence ID" value="NZ_CP019633.1"/>
</dbReference>
<keyword evidence="1" id="KW-0732">Signal</keyword>
<dbReference type="EMBL" id="CP019633">
    <property type="protein sequence ID" value="AQQ09470.1"/>
    <property type="molecule type" value="Genomic_DNA"/>
</dbReference>
<gene>
    <name evidence="2" type="ORF">L21SP3_01275</name>
</gene>
<name>A0A1Q2HQ36_9BACT</name>
<protein>
    <recommendedName>
        <fullName evidence="4">DUF4185 domain-containing protein</fullName>
    </recommendedName>
</protein>
<proteinExistence type="predicted"/>
<dbReference type="AlphaFoldDB" id="A0A1Q2HQ36"/>
<reference evidence="3" key="1">
    <citation type="submission" date="2017-02" db="EMBL/GenBank/DDBJ databases">
        <title>Comparative genomics and description of representatives of a novel lineage of planctomycetes thriving in anoxic sediments.</title>
        <authorList>
            <person name="Spring S."/>
            <person name="Bunk B."/>
            <person name="Sproer C."/>
            <person name="Klenk H.-P."/>
        </authorList>
    </citation>
    <scope>NUCLEOTIDE SEQUENCE [LARGE SCALE GENOMIC DNA]</scope>
    <source>
        <strain evidence="3">L21-RPul-D3</strain>
    </source>
</reference>
<evidence type="ECO:0000313" key="3">
    <source>
        <dbReference type="Proteomes" id="UP000188273"/>
    </source>
</evidence>
<dbReference type="OrthoDB" id="210667at2"/>
<evidence type="ECO:0000313" key="2">
    <source>
        <dbReference type="EMBL" id="AQQ09470.1"/>
    </source>
</evidence>
<feature type="signal peptide" evidence="1">
    <location>
        <begin position="1"/>
        <end position="23"/>
    </location>
</feature>
<dbReference type="Proteomes" id="UP000188273">
    <property type="component" value="Chromosome"/>
</dbReference>
<organism evidence="2 3">
    <name type="scientific">Sedimentisphaera cyanobacteriorum</name>
    <dbReference type="NCBI Taxonomy" id="1940790"/>
    <lineage>
        <taxon>Bacteria</taxon>
        <taxon>Pseudomonadati</taxon>
        <taxon>Planctomycetota</taxon>
        <taxon>Phycisphaerae</taxon>
        <taxon>Sedimentisphaerales</taxon>
        <taxon>Sedimentisphaeraceae</taxon>
        <taxon>Sedimentisphaera</taxon>
    </lineage>
</organism>
<evidence type="ECO:0000256" key="1">
    <source>
        <dbReference type="SAM" id="SignalP"/>
    </source>
</evidence>
<dbReference type="STRING" id="1940790.L21SP3_01275"/>
<sequence length="625" mass="69799" precursor="true">MIKQFRIYLSFLLLLISSAFSNAEIPCEPFVITVKNSATGEPVPLTELKTINKISYLTDSRGKIAFLEPGLMDAGKVFFYVEAPHGYIDLEKDGFGYRGVSLSPSPGEKTEFTLAPDPNTADSTEYSKLEHYRLKNNYVASSDAYLPFEITVRDSETGRGVPLVQLKTEQGLTYHTDSAGRIAFFEPGLMSEKIFFHIDSYGYKSAAGGGKTLIPKPNGNAVIYLDRINIAERLYRITGGGIYRHSVLLGRDVPLEKPLLAGKVLGQDTVAMTEYRGRYFWLWGDTDRPSYPLGNFKTSSAVSLLQGSGGLSPDEGINLDYFTNSSGFSKQMFPHPKGQVVWMNTLASVQGKTGERLIASYGVIKGKAKGEKGIAVFNDSKQEFETLTVFQDEHNIVLSGQAGKRNGYVYVNCPYPAARIKAELEAFANPQDYEAYTCLMPGTAFEGEKSQVERDENGNIVWGWKKNASPLNDNQWQKLVETGKASPKEAWNRLTDAKTGKKVQLAFGSAGYNADKDCWIMTGNQKWGDSFLGEIWIAASENPEGPWRKAKKIATHDASGNLEDYTFYNVSYHPEFNSRGNIYFEGTYVTTYTSNKNPTPRYDYNQIMYRLDLSDPRLEDIWPQE</sequence>
<feature type="chain" id="PRO_5010378645" description="DUF4185 domain-containing protein" evidence="1">
    <location>
        <begin position="24"/>
        <end position="625"/>
    </location>
</feature>
<keyword evidence="3" id="KW-1185">Reference proteome</keyword>
<dbReference type="KEGG" id="pbu:L21SP3_01275"/>
<evidence type="ECO:0008006" key="4">
    <source>
        <dbReference type="Google" id="ProtNLM"/>
    </source>
</evidence>